<dbReference type="STRING" id="879212.DespoDRAFT_00874"/>
<name>I5B040_9BACT</name>
<dbReference type="Gene3D" id="1.10.10.10">
    <property type="entry name" value="Winged helix-like DNA-binding domain superfamily/Winged helix DNA-binding domain"/>
    <property type="match status" value="1"/>
</dbReference>
<dbReference type="SMART" id="SM00344">
    <property type="entry name" value="HTH_ASNC"/>
    <property type="match status" value="1"/>
</dbReference>
<dbReference type="EMBL" id="CM001488">
    <property type="protein sequence ID" value="EIM62853.1"/>
    <property type="molecule type" value="Genomic_DNA"/>
</dbReference>
<dbReference type="SUPFAM" id="SSF54909">
    <property type="entry name" value="Dimeric alpha+beta barrel"/>
    <property type="match status" value="1"/>
</dbReference>
<evidence type="ECO:0000313" key="6">
    <source>
        <dbReference type="Proteomes" id="UP000005778"/>
    </source>
</evidence>
<sequence length="155" mass="17080">MTLVDGSLDELEIQIILALQEDARKSYKSIAKDLGVAEGTVSNRVNRLIQQGILKLEARVNPFAMSNKVAAILGINIKRSHHAKAVKEIMALSNVNAVWVSTGKYDIFVEVLADSIKELNVFIFEEGLSNIEGVEATETHIMLHSDSKFFKIAPS</sequence>
<dbReference type="Pfam" id="PF13404">
    <property type="entry name" value="HTH_AsnC-type"/>
    <property type="match status" value="1"/>
</dbReference>
<gene>
    <name evidence="5" type="ORF">DespoDRAFT_00874</name>
</gene>
<dbReference type="eggNOG" id="COG1522">
    <property type="taxonomic scope" value="Bacteria"/>
</dbReference>
<accession>I5B040</accession>
<evidence type="ECO:0000256" key="1">
    <source>
        <dbReference type="ARBA" id="ARBA00023015"/>
    </source>
</evidence>
<keyword evidence="2" id="KW-0238">DNA-binding</keyword>
<dbReference type="AlphaFoldDB" id="I5B040"/>
<dbReference type="PRINTS" id="PR00033">
    <property type="entry name" value="HTHASNC"/>
</dbReference>
<reference evidence="5 6" key="2">
    <citation type="submission" date="2012-02" db="EMBL/GenBank/DDBJ databases">
        <title>Improved High-Quality Draft sequence of Desulfobacter postgatei 2ac9.</title>
        <authorList>
            <consortium name="US DOE Joint Genome Institute"/>
            <person name="Lucas S."/>
            <person name="Han J."/>
            <person name="Lapidus A."/>
            <person name="Cheng J.-F."/>
            <person name="Goodwin L."/>
            <person name="Pitluck S."/>
            <person name="Peters L."/>
            <person name="Ovchinnikova G."/>
            <person name="Held B."/>
            <person name="Detter J.C."/>
            <person name="Han C."/>
            <person name="Tapia R."/>
            <person name="Land M."/>
            <person name="Hauser L."/>
            <person name="Kyrpides N."/>
            <person name="Ivanova N."/>
            <person name="Pagani I."/>
            <person name="Orellana R."/>
            <person name="Lovley D."/>
            <person name="Woyke T."/>
        </authorList>
    </citation>
    <scope>NUCLEOTIDE SEQUENCE [LARGE SCALE GENOMIC DNA]</scope>
    <source>
        <strain evidence="5 6">2ac9</strain>
    </source>
</reference>
<dbReference type="PANTHER" id="PTHR30154">
    <property type="entry name" value="LEUCINE-RESPONSIVE REGULATORY PROTEIN"/>
    <property type="match status" value="1"/>
</dbReference>
<dbReference type="PROSITE" id="PS50956">
    <property type="entry name" value="HTH_ASNC_2"/>
    <property type="match status" value="1"/>
</dbReference>
<dbReference type="Pfam" id="PF01037">
    <property type="entry name" value="AsnC_trans_reg"/>
    <property type="match status" value="1"/>
</dbReference>
<dbReference type="GO" id="GO:0005829">
    <property type="term" value="C:cytosol"/>
    <property type="evidence" value="ECO:0007669"/>
    <property type="project" value="TreeGrafter"/>
</dbReference>
<dbReference type="HOGENOM" id="CLU_091233_5_2_7"/>
<dbReference type="Proteomes" id="UP000005778">
    <property type="component" value="Chromosome"/>
</dbReference>
<dbReference type="GO" id="GO:0043200">
    <property type="term" value="P:response to amino acid"/>
    <property type="evidence" value="ECO:0007669"/>
    <property type="project" value="TreeGrafter"/>
</dbReference>
<dbReference type="InterPro" id="IPR011008">
    <property type="entry name" value="Dimeric_a/b-barrel"/>
</dbReference>
<dbReference type="InterPro" id="IPR036388">
    <property type="entry name" value="WH-like_DNA-bd_sf"/>
</dbReference>
<organism evidence="5 6">
    <name type="scientific">Desulfobacter postgatei 2ac9</name>
    <dbReference type="NCBI Taxonomy" id="879212"/>
    <lineage>
        <taxon>Bacteria</taxon>
        <taxon>Pseudomonadati</taxon>
        <taxon>Thermodesulfobacteriota</taxon>
        <taxon>Desulfobacteria</taxon>
        <taxon>Desulfobacterales</taxon>
        <taxon>Desulfobacteraceae</taxon>
        <taxon>Desulfobacter</taxon>
    </lineage>
</organism>
<dbReference type="RefSeq" id="WP_004071680.1">
    <property type="nucleotide sequence ID" value="NZ_CM001488.1"/>
</dbReference>
<dbReference type="GO" id="GO:0043565">
    <property type="term" value="F:sequence-specific DNA binding"/>
    <property type="evidence" value="ECO:0007669"/>
    <property type="project" value="InterPro"/>
</dbReference>
<feature type="domain" description="HTH asnC-type" evidence="4">
    <location>
        <begin position="8"/>
        <end position="76"/>
    </location>
</feature>
<dbReference type="Gene3D" id="3.30.70.920">
    <property type="match status" value="1"/>
</dbReference>
<keyword evidence="1" id="KW-0805">Transcription regulation</keyword>
<dbReference type="PANTHER" id="PTHR30154:SF34">
    <property type="entry name" value="TRANSCRIPTIONAL REGULATOR AZLB"/>
    <property type="match status" value="1"/>
</dbReference>
<evidence type="ECO:0000256" key="2">
    <source>
        <dbReference type="ARBA" id="ARBA00023125"/>
    </source>
</evidence>
<dbReference type="InterPro" id="IPR019888">
    <property type="entry name" value="Tscrpt_reg_AsnC-like"/>
</dbReference>
<protein>
    <submittedName>
        <fullName evidence="5">Transcriptional regulator</fullName>
    </submittedName>
</protein>
<dbReference type="SUPFAM" id="SSF46785">
    <property type="entry name" value="Winged helix' DNA-binding domain"/>
    <property type="match status" value="1"/>
</dbReference>
<proteinExistence type="predicted"/>
<dbReference type="InterPro" id="IPR036390">
    <property type="entry name" value="WH_DNA-bd_sf"/>
</dbReference>
<evidence type="ECO:0000256" key="3">
    <source>
        <dbReference type="ARBA" id="ARBA00023163"/>
    </source>
</evidence>
<keyword evidence="3" id="KW-0804">Transcription</keyword>
<evidence type="ECO:0000259" key="4">
    <source>
        <dbReference type="PROSITE" id="PS50956"/>
    </source>
</evidence>
<reference evidence="5 6" key="1">
    <citation type="submission" date="2011-09" db="EMBL/GenBank/DDBJ databases">
        <authorList>
            <consortium name="US DOE Joint Genome Institute (JGI-PGF)"/>
            <person name="Lucas S."/>
            <person name="Han J."/>
            <person name="Lapidus A."/>
            <person name="Cheng J.-F."/>
            <person name="Goodwin L."/>
            <person name="Pitluck S."/>
            <person name="Peters L."/>
            <person name="Land M.L."/>
            <person name="Hauser L."/>
            <person name="Orellana R."/>
            <person name="Lovley D."/>
            <person name="Woyke T.J."/>
        </authorList>
    </citation>
    <scope>NUCLEOTIDE SEQUENCE [LARGE SCALE GENOMIC DNA]</scope>
    <source>
        <strain evidence="5 6">2ac9</strain>
    </source>
</reference>
<evidence type="ECO:0000313" key="5">
    <source>
        <dbReference type="EMBL" id="EIM62853.1"/>
    </source>
</evidence>
<dbReference type="OrthoDB" id="9809462at2"/>
<dbReference type="InterPro" id="IPR019887">
    <property type="entry name" value="Tscrpt_reg_AsnC/Lrp_C"/>
</dbReference>
<keyword evidence="6" id="KW-1185">Reference proteome</keyword>
<dbReference type="InterPro" id="IPR000485">
    <property type="entry name" value="AsnC-type_HTH_dom"/>
</dbReference>